<dbReference type="AlphaFoldDB" id="A0A8H5CW93"/>
<dbReference type="EMBL" id="JAACJO010000017">
    <property type="protein sequence ID" value="KAF5349159.1"/>
    <property type="molecule type" value="Genomic_DNA"/>
</dbReference>
<name>A0A8H5CW93_9AGAR</name>
<feature type="compositionally biased region" description="Polar residues" evidence="1">
    <location>
        <begin position="72"/>
        <end position="81"/>
    </location>
</feature>
<dbReference type="OrthoDB" id="6512771at2759"/>
<dbReference type="PANTHER" id="PTHR12360:SF12">
    <property type="entry name" value="TRANSCRIPTIONAL REPRESSOR NF-X1"/>
    <property type="match status" value="1"/>
</dbReference>
<feature type="compositionally biased region" description="Polar residues" evidence="1">
    <location>
        <begin position="46"/>
        <end position="62"/>
    </location>
</feature>
<comment type="caution">
    <text evidence="2">The sequence shown here is derived from an EMBL/GenBank/DDBJ whole genome shotgun (WGS) entry which is preliminary data.</text>
</comment>
<keyword evidence="3" id="KW-1185">Reference proteome</keyword>
<reference evidence="2 3" key="1">
    <citation type="journal article" date="2020" name="ISME J.">
        <title>Uncovering the hidden diversity of litter-decomposition mechanisms in mushroom-forming fungi.</title>
        <authorList>
            <person name="Floudas D."/>
            <person name="Bentzer J."/>
            <person name="Ahren D."/>
            <person name="Johansson T."/>
            <person name="Persson P."/>
            <person name="Tunlid A."/>
        </authorList>
    </citation>
    <scope>NUCLEOTIDE SEQUENCE [LARGE SCALE GENOMIC DNA]</scope>
    <source>
        <strain evidence="2 3">CBS 146.42</strain>
    </source>
</reference>
<sequence length="301" mass="32613">MESTTPGSSVSANNSLIPPQQHQHAPSSRQNKPHRRRKPPKHETSDATTNSANPPSQDNARSSVAADGIAGQVSTNSTQQQPRYRPPNARRPAPDGRGSTQHAPADNPSNAGPSSGSGPGRNQHRQPQKPRNSPAGTNVTEGSPIPTHSTAPSGGGNRRAKFRGKLTDKNGSSGAAPSSRPSEKYKIKSDSSIVDDLTSRLIRELSMPPYPDCPICFSSIHREQPIWSCSPSIATILPHDAEGPSQYCWTTFHLRCIRSWASKSVKDIEDAWRARGEEGKIGDWRCPGCQGKREVVPKVYW</sequence>
<feature type="compositionally biased region" description="Polar residues" evidence="1">
    <location>
        <begin position="1"/>
        <end position="30"/>
    </location>
</feature>
<gene>
    <name evidence="2" type="ORF">D9756_009397</name>
</gene>
<proteinExistence type="predicted"/>
<feature type="compositionally biased region" description="Basic residues" evidence="1">
    <location>
        <begin position="31"/>
        <end position="40"/>
    </location>
</feature>
<dbReference type="Gene3D" id="3.30.40.10">
    <property type="entry name" value="Zinc/RING finger domain, C3HC4 (zinc finger)"/>
    <property type="match status" value="1"/>
</dbReference>
<evidence type="ECO:0000313" key="3">
    <source>
        <dbReference type="Proteomes" id="UP000559027"/>
    </source>
</evidence>
<dbReference type="GO" id="GO:0000122">
    <property type="term" value="P:negative regulation of transcription by RNA polymerase II"/>
    <property type="evidence" value="ECO:0007669"/>
    <property type="project" value="TreeGrafter"/>
</dbReference>
<accession>A0A8H5CW93</accession>
<feature type="compositionally biased region" description="Low complexity" evidence="1">
    <location>
        <begin position="82"/>
        <end position="98"/>
    </location>
</feature>
<dbReference type="PANTHER" id="PTHR12360">
    <property type="entry name" value="NUCLEAR TRANSCRIPTION FACTOR, X-BOX BINDING 1 NFX1"/>
    <property type="match status" value="1"/>
</dbReference>
<organism evidence="2 3">
    <name type="scientific">Leucocoprinus leucothites</name>
    <dbReference type="NCBI Taxonomy" id="201217"/>
    <lineage>
        <taxon>Eukaryota</taxon>
        <taxon>Fungi</taxon>
        <taxon>Dikarya</taxon>
        <taxon>Basidiomycota</taxon>
        <taxon>Agaricomycotina</taxon>
        <taxon>Agaricomycetes</taxon>
        <taxon>Agaricomycetidae</taxon>
        <taxon>Agaricales</taxon>
        <taxon>Agaricineae</taxon>
        <taxon>Agaricaceae</taxon>
        <taxon>Leucocoprinus</taxon>
    </lineage>
</organism>
<dbReference type="GO" id="GO:0000977">
    <property type="term" value="F:RNA polymerase II transcription regulatory region sequence-specific DNA binding"/>
    <property type="evidence" value="ECO:0007669"/>
    <property type="project" value="TreeGrafter"/>
</dbReference>
<feature type="compositionally biased region" description="Polar residues" evidence="1">
    <location>
        <begin position="129"/>
        <end position="152"/>
    </location>
</feature>
<feature type="region of interest" description="Disordered" evidence="1">
    <location>
        <begin position="1"/>
        <end position="191"/>
    </location>
</feature>
<dbReference type="GO" id="GO:0000981">
    <property type="term" value="F:DNA-binding transcription factor activity, RNA polymerase II-specific"/>
    <property type="evidence" value="ECO:0007669"/>
    <property type="project" value="TreeGrafter"/>
</dbReference>
<feature type="compositionally biased region" description="Low complexity" evidence="1">
    <location>
        <begin position="107"/>
        <end position="116"/>
    </location>
</feature>
<dbReference type="InterPro" id="IPR013083">
    <property type="entry name" value="Znf_RING/FYVE/PHD"/>
</dbReference>
<evidence type="ECO:0000256" key="1">
    <source>
        <dbReference type="SAM" id="MobiDB-lite"/>
    </source>
</evidence>
<evidence type="ECO:0008006" key="4">
    <source>
        <dbReference type="Google" id="ProtNLM"/>
    </source>
</evidence>
<dbReference type="GO" id="GO:0005634">
    <property type="term" value="C:nucleus"/>
    <property type="evidence" value="ECO:0007669"/>
    <property type="project" value="TreeGrafter"/>
</dbReference>
<feature type="compositionally biased region" description="Low complexity" evidence="1">
    <location>
        <begin position="171"/>
        <end position="180"/>
    </location>
</feature>
<dbReference type="Proteomes" id="UP000559027">
    <property type="component" value="Unassembled WGS sequence"/>
</dbReference>
<dbReference type="InterPro" id="IPR034078">
    <property type="entry name" value="NFX1_fam"/>
</dbReference>
<protein>
    <recommendedName>
        <fullName evidence="4">RING-type domain-containing protein</fullName>
    </recommendedName>
</protein>
<evidence type="ECO:0000313" key="2">
    <source>
        <dbReference type="EMBL" id="KAF5349159.1"/>
    </source>
</evidence>